<dbReference type="EMBL" id="JAESND010000007">
    <property type="protein sequence ID" value="MBM3116867.1"/>
    <property type="molecule type" value="Genomic_DNA"/>
</dbReference>
<dbReference type="InterPro" id="IPR051610">
    <property type="entry name" value="GPI/OXD"/>
</dbReference>
<dbReference type="PANTHER" id="PTHR35848">
    <property type="entry name" value="OXALATE-BINDING PROTEIN"/>
    <property type="match status" value="1"/>
</dbReference>
<dbReference type="Proteomes" id="UP000809431">
    <property type="component" value="Unassembled WGS sequence"/>
</dbReference>
<dbReference type="RefSeq" id="WP_203539105.1">
    <property type="nucleotide sequence ID" value="NZ_JAESND010000007.1"/>
</dbReference>
<evidence type="ECO:0000256" key="1">
    <source>
        <dbReference type="ARBA" id="ARBA00022723"/>
    </source>
</evidence>
<evidence type="ECO:0000313" key="3">
    <source>
        <dbReference type="EMBL" id="MBM3116867.1"/>
    </source>
</evidence>
<feature type="domain" description="Cupin type-2" evidence="2">
    <location>
        <begin position="34"/>
        <end position="101"/>
    </location>
</feature>
<dbReference type="SUPFAM" id="SSF51182">
    <property type="entry name" value="RmlC-like cupins"/>
    <property type="match status" value="1"/>
</dbReference>
<dbReference type="InterPro" id="IPR014710">
    <property type="entry name" value="RmlC-like_jellyroll"/>
</dbReference>
<dbReference type="InterPro" id="IPR013096">
    <property type="entry name" value="Cupin_2"/>
</dbReference>
<name>A0ABS2BMK9_9NEIS</name>
<keyword evidence="4" id="KW-1185">Reference proteome</keyword>
<evidence type="ECO:0000259" key="2">
    <source>
        <dbReference type="Pfam" id="PF07883"/>
    </source>
</evidence>
<accession>A0ABS2BMK9</accession>
<evidence type="ECO:0000313" key="4">
    <source>
        <dbReference type="Proteomes" id="UP000809431"/>
    </source>
</evidence>
<gene>
    <name evidence="3" type="ORF">JMJ54_13615</name>
</gene>
<comment type="caution">
    <text evidence="3">The sequence shown here is derived from an EMBL/GenBank/DDBJ whole genome shotgun (WGS) entry which is preliminary data.</text>
</comment>
<keyword evidence="1" id="KW-0479">Metal-binding</keyword>
<organism evidence="3 4">
    <name type="scientific">Jeongeupia naejangsanensis</name>
    <dbReference type="NCBI Taxonomy" id="613195"/>
    <lineage>
        <taxon>Bacteria</taxon>
        <taxon>Pseudomonadati</taxon>
        <taxon>Pseudomonadota</taxon>
        <taxon>Betaproteobacteria</taxon>
        <taxon>Neisseriales</taxon>
        <taxon>Chitinibacteraceae</taxon>
        <taxon>Jeongeupia</taxon>
    </lineage>
</organism>
<sequence>MRVIDTSNAEHYRWGDACDGWHLVKQTGLSVIEERVPPGGSEVRHAHARARQFFYVLAGELAIEVDGVTHRVTAGQGLDIAPTQAHQVCNRGDIDARFLVVSQPPSHNDRIPAPHTESC</sequence>
<dbReference type="Gene3D" id="2.60.120.10">
    <property type="entry name" value="Jelly Rolls"/>
    <property type="match status" value="1"/>
</dbReference>
<protein>
    <submittedName>
        <fullName evidence="3">Cupin domain-containing protein</fullName>
    </submittedName>
</protein>
<proteinExistence type="predicted"/>
<dbReference type="InterPro" id="IPR011051">
    <property type="entry name" value="RmlC_Cupin_sf"/>
</dbReference>
<dbReference type="PANTHER" id="PTHR35848:SF9">
    <property type="entry name" value="SLL1358 PROTEIN"/>
    <property type="match status" value="1"/>
</dbReference>
<dbReference type="Pfam" id="PF07883">
    <property type="entry name" value="Cupin_2"/>
    <property type="match status" value="1"/>
</dbReference>
<reference evidence="3 4" key="1">
    <citation type="submission" date="2021-01" db="EMBL/GenBank/DDBJ databases">
        <title>Draft Genome Sequence and Polyhydroxyalkanoate Biosynthetic Potential of Jeongeupia naejangsanensis Type Strain DSM 24253.</title>
        <authorList>
            <person name="Turrini P."/>
            <person name="Artuso I."/>
            <person name="Lugli G.A."/>
            <person name="Frangipani E."/>
            <person name="Ventura M."/>
            <person name="Visca P."/>
        </authorList>
    </citation>
    <scope>NUCLEOTIDE SEQUENCE [LARGE SCALE GENOMIC DNA]</scope>
    <source>
        <strain evidence="3 4">DSM 24253</strain>
    </source>
</reference>